<keyword evidence="1" id="KW-0472">Membrane</keyword>
<feature type="transmembrane region" description="Helical" evidence="1">
    <location>
        <begin position="52"/>
        <end position="73"/>
    </location>
</feature>
<gene>
    <name evidence="2" type="ORF">SAMN06295964_0579</name>
</gene>
<sequence length="101" mass="11193">MSQRLPDASEESLNIVRRRIMAITWVVTSIHGLFGAIGAAYALGDDRRSDQIILLVVSVPLAMIIYGVTVVILDKPPISWRTTPWLVLLLSFCVAGFVWVL</sequence>
<keyword evidence="1" id="KW-0812">Transmembrane</keyword>
<accession>A0A1T4YRI3</accession>
<evidence type="ECO:0000313" key="3">
    <source>
        <dbReference type="Proteomes" id="UP000191040"/>
    </source>
</evidence>
<dbReference type="Proteomes" id="UP000191040">
    <property type="component" value="Chromosome I"/>
</dbReference>
<dbReference type="AlphaFoldDB" id="A0A1T4YRI3"/>
<feature type="transmembrane region" description="Helical" evidence="1">
    <location>
        <begin position="85"/>
        <end position="100"/>
    </location>
</feature>
<organism evidence="2 3">
    <name type="scientific">Aeromicrobium choanae</name>
    <dbReference type="NCBI Taxonomy" id="1736691"/>
    <lineage>
        <taxon>Bacteria</taxon>
        <taxon>Bacillati</taxon>
        <taxon>Actinomycetota</taxon>
        <taxon>Actinomycetes</taxon>
        <taxon>Propionibacteriales</taxon>
        <taxon>Nocardioidaceae</taxon>
        <taxon>Aeromicrobium</taxon>
    </lineage>
</organism>
<dbReference type="OrthoDB" id="3748372at2"/>
<reference evidence="3" key="1">
    <citation type="submission" date="2017-02" db="EMBL/GenBank/DDBJ databases">
        <authorList>
            <person name="Varghese N."/>
            <person name="Submissions S."/>
        </authorList>
    </citation>
    <scope>NUCLEOTIDE SEQUENCE [LARGE SCALE GENOMIC DNA]</scope>
    <source>
        <strain evidence="3">9H-4</strain>
    </source>
</reference>
<keyword evidence="3" id="KW-1185">Reference proteome</keyword>
<dbReference type="RefSeq" id="WP_078698763.1">
    <property type="nucleotide sequence ID" value="NZ_LT796768.1"/>
</dbReference>
<name>A0A1T4YRI3_9ACTN</name>
<proteinExistence type="predicted"/>
<feature type="transmembrane region" description="Helical" evidence="1">
    <location>
        <begin position="20"/>
        <end position="40"/>
    </location>
</feature>
<dbReference type="EMBL" id="LT796768">
    <property type="protein sequence ID" value="SKB04464.1"/>
    <property type="molecule type" value="Genomic_DNA"/>
</dbReference>
<evidence type="ECO:0000256" key="1">
    <source>
        <dbReference type="SAM" id="Phobius"/>
    </source>
</evidence>
<protein>
    <submittedName>
        <fullName evidence="2">Uncharacterized protein</fullName>
    </submittedName>
</protein>
<dbReference type="STRING" id="1736691.SAMN06295964_0579"/>
<keyword evidence="1" id="KW-1133">Transmembrane helix</keyword>
<evidence type="ECO:0000313" key="2">
    <source>
        <dbReference type="EMBL" id="SKB04464.1"/>
    </source>
</evidence>